<proteinExistence type="inferred from homology"/>
<evidence type="ECO:0000256" key="4">
    <source>
        <dbReference type="SAM" id="MobiDB-lite"/>
    </source>
</evidence>
<dbReference type="InterPro" id="IPR004279">
    <property type="entry name" value="Perilipin"/>
</dbReference>
<keyword evidence="5" id="KW-0472">Membrane</keyword>
<feature type="transmembrane region" description="Helical" evidence="5">
    <location>
        <begin position="12"/>
        <end position="37"/>
    </location>
</feature>
<evidence type="ECO:0000313" key="7">
    <source>
        <dbReference type="Proteomes" id="UP001620645"/>
    </source>
</evidence>
<reference evidence="6 7" key="1">
    <citation type="submission" date="2024-10" db="EMBL/GenBank/DDBJ databases">
        <authorList>
            <person name="Kim D."/>
        </authorList>
    </citation>
    <scope>NUCLEOTIDE SEQUENCE [LARGE SCALE GENOMIC DNA]</scope>
    <source>
        <strain evidence="6">Taebaek</strain>
    </source>
</reference>
<dbReference type="GO" id="GO:0005811">
    <property type="term" value="C:lipid droplet"/>
    <property type="evidence" value="ECO:0007669"/>
    <property type="project" value="UniProtKB-SubCell"/>
</dbReference>
<evidence type="ECO:0000256" key="3">
    <source>
        <dbReference type="ARBA" id="ARBA00022677"/>
    </source>
</evidence>
<dbReference type="AlphaFoldDB" id="A0ABD2IYM6"/>
<feature type="region of interest" description="Disordered" evidence="4">
    <location>
        <begin position="288"/>
        <end position="353"/>
    </location>
</feature>
<evidence type="ECO:0000256" key="2">
    <source>
        <dbReference type="ARBA" id="ARBA00006311"/>
    </source>
</evidence>
<evidence type="ECO:0000256" key="5">
    <source>
        <dbReference type="SAM" id="Phobius"/>
    </source>
</evidence>
<evidence type="ECO:0000313" key="6">
    <source>
        <dbReference type="EMBL" id="KAL3082750.1"/>
    </source>
</evidence>
<sequence length="353" mass="39513">MDRNSTKYKDAVVATGALGIGVAIATTQFGLLVGSAATNLLLDCLISTKNAGKDAINRGLSVEQAIEKRIYAAIEATQEIAKNPSEKLTAHANSFLDIANSLSESILGLPRAVEDPECGLKERVTFLASRIGHRISSKTNERIVEPLLQQMCVLTEQLSKCIVLVDYAKQRQEWTFNKVSQLSASVVELRNKIETEATRTRKNPGEVLLKIIRFYSSKLNVQMSKLRDRSSELLSSSMQKQILTLTAYVQQLDDNFVKAKDIDEVKQEVLEEAKQKLFDIARWSASLSLRGPPKTSTADDEENENLSSDIEKEPNQEESKGEEEETLQQSLKEEEEEKGEEEEDEEEEEEEED</sequence>
<accession>A0ABD2IYM6</accession>
<dbReference type="Pfam" id="PF03036">
    <property type="entry name" value="Perilipin"/>
    <property type="match status" value="1"/>
</dbReference>
<keyword evidence="3" id="KW-0551">Lipid droplet</keyword>
<feature type="compositionally biased region" description="Acidic residues" evidence="4">
    <location>
        <begin position="333"/>
        <end position="353"/>
    </location>
</feature>
<keyword evidence="5" id="KW-0812">Transmembrane</keyword>
<dbReference type="Proteomes" id="UP001620645">
    <property type="component" value="Unassembled WGS sequence"/>
</dbReference>
<comment type="caution">
    <text evidence="6">The sequence shown here is derived from an EMBL/GenBank/DDBJ whole genome shotgun (WGS) entry which is preliminary data.</text>
</comment>
<dbReference type="EMBL" id="JBICCN010000254">
    <property type="protein sequence ID" value="KAL3082750.1"/>
    <property type="molecule type" value="Genomic_DNA"/>
</dbReference>
<organism evidence="6 7">
    <name type="scientific">Heterodera schachtii</name>
    <name type="common">Sugarbeet cyst nematode worm</name>
    <name type="synonym">Tylenchus schachtii</name>
    <dbReference type="NCBI Taxonomy" id="97005"/>
    <lineage>
        <taxon>Eukaryota</taxon>
        <taxon>Metazoa</taxon>
        <taxon>Ecdysozoa</taxon>
        <taxon>Nematoda</taxon>
        <taxon>Chromadorea</taxon>
        <taxon>Rhabditida</taxon>
        <taxon>Tylenchina</taxon>
        <taxon>Tylenchomorpha</taxon>
        <taxon>Tylenchoidea</taxon>
        <taxon>Heteroderidae</taxon>
        <taxon>Heteroderinae</taxon>
        <taxon>Heterodera</taxon>
    </lineage>
</organism>
<feature type="compositionally biased region" description="Basic and acidic residues" evidence="4">
    <location>
        <begin position="309"/>
        <end position="319"/>
    </location>
</feature>
<comment type="subcellular location">
    <subcellularLocation>
        <location evidence="1">Lipid droplet</location>
    </subcellularLocation>
</comment>
<keyword evidence="5" id="KW-1133">Transmembrane helix</keyword>
<comment type="similarity">
    <text evidence="2">Belongs to the perilipin family.</text>
</comment>
<gene>
    <name evidence="6" type="ORF">niasHS_010552</name>
</gene>
<protein>
    <submittedName>
        <fullName evidence="6">Uncharacterized protein</fullName>
    </submittedName>
</protein>
<keyword evidence="7" id="KW-1185">Reference proteome</keyword>
<name>A0ABD2IYM6_HETSC</name>
<evidence type="ECO:0000256" key="1">
    <source>
        <dbReference type="ARBA" id="ARBA00004502"/>
    </source>
</evidence>